<protein>
    <submittedName>
        <fullName evidence="1">Uncharacterized protein</fullName>
    </submittedName>
</protein>
<reference evidence="1" key="1">
    <citation type="submission" date="2022-07" db="EMBL/GenBank/DDBJ databases">
        <title>Phylogenomic reconstructions and comparative analyses of Kickxellomycotina fungi.</title>
        <authorList>
            <person name="Reynolds N.K."/>
            <person name="Stajich J.E."/>
            <person name="Barry K."/>
            <person name="Grigoriev I.V."/>
            <person name="Crous P."/>
            <person name="Smith M.E."/>
        </authorList>
    </citation>
    <scope>NUCLEOTIDE SEQUENCE</scope>
    <source>
        <strain evidence="1">BCRC 34780</strain>
    </source>
</reference>
<sequence>MSPSPAPAPQPAAAAAAAGPSRTPTRRALCASQSAPAKARPQSLLTSPAAARRSQASMETFKLARALKEGLTQLKARVDPHARPLVTPRRVQRTASAAAKVLCPLSAARYLPHYGSFSSDSSDGPGGLPADDLLHARPMALHASLSCPQRRRQNHAPAAAAAASRRTPPDTLPRTDRCEVAEAAETMILFMRSKPLAQSRHALADPAAPAADGESVYTSDTESTGRPPQRPAAKRSLTDTDPDGCAQRPRRRLA</sequence>
<dbReference type="Proteomes" id="UP001140087">
    <property type="component" value="Unassembled WGS sequence"/>
</dbReference>
<organism evidence="1 2">
    <name type="scientific">Coemansia helicoidea</name>
    <dbReference type="NCBI Taxonomy" id="1286919"/>
    <lineage>
        <taxon>Eukaryota</taxon>
        <taxon>Fungi</taxon>
        <taxon>Fungi incertae sedis</taxon>
        <taxon>Zoopagomycota</taxon>
        <taxon>Kickxellomycotina</taxon>
        <taxon>Kickxellomycetes</taxon>
        <taxon>Kickxellales</taxon>
        <taxon>Kickxellaceae</taxon>
        <taxon>Coemansia</taxon>
    </lineage>
</organism>
<evidence type="ECO:0000313" key="1">
    <source>
        <dbReference type="EMBL" id="KAJ2799537.1"/>
    </source>
</evidence>
<dbReference type="EMBL" id="JANBUN010001127">
    <property type="protein sequence ID" value="KAJ2799537.1"/>
    <property type="molecule type" value="Genomic_DNA"/>
</dbReference>
<keyword evidence="2" id="KW-1185">Reference proteome</keyword>
<accession>A0ACC1L1X0</accession>
<proteinExistence type="predicted"/>
<evidence type="ECO:0000313" key="2">
    <source>
        <dbReference type="Proteomes" id="UP001140087"/>
    </source>
</evidence>
<comment type="caution">
    <text evidence="1">The sequence shown here is derived from an EMBL/GenBank/DDBJ whole genome shotgun (WGS) entry which is preliminary data.</text>
</comment>
<gene>
    <name evidence="1" type="ORF">H4R21_003513</name>
</gene>
<name>A0ACC1L1X0_9FUNG</name>